<evidence type="ECO:0000256" key="1">
    <source>
        <dbReference type="SAM" id="MobiDB-lite"/>
    </source>
</evidence>
<reference evidence="3" key="1">
    <citation type="submission" date="2013-03" db="EMBL/GenBank/DDBJ databases">
        <title>The Genome Sequence of Anopheles minimus MINIMUS1.</title>
        <authorList>
            <consortium name="The Broad Institute Genomics Platform"/>
            <person name="Neafsey D.E."/>
            <person name="Walton C."/>
            <person name="Walker B."/>
            <person name="Young S.K."/>
            <person name="Zeng Q."/>
            <person name="Gargeya S."/>
            <person name="Fitzgerald M."/>
            <person name="Haas B."/>
            <person name="Abouelleil A."/>
            <person name="Allen A.W."/>
            <person name="Alvarado L."/>
            <person name="Arachchi H.M."/>
            <person name="Berlin A.M."/>
            <person name="Chapman S.B."/>
            <person name="Gainer-Dewar J."/>
            <person name="Goldberg J."/>
            <person name="Griggs A."/>
            <person name="Gujja S."/>
            <person name="Hansen M."/>
            <person name="Howarth C."/>
            <person name="Imamovic A."/>
            <person name="Ireland A."/>
            <person name="Larimer J."/>
            <person name="McCowan C."/>
            <person name="Murphy C."/>
            <person name="Pearson M."/>
            <person name="Poon T.W."/>
            <person name="Priest M."/>
            <person name="Roberts A."/>
            <person name="Saif S."/>
            <person name="Shea T."/>
            <person name="Sisk P."/>
            <person name="Sykes S."/>
            <person name="Wortman J."/>
            <person name="Nusbaum C."/>
            <person name="Birren B."/>
        </authorList>
    </citation>
    <scope>NUCLEOTIDE SEQUENCE [LARGE SCALE GENOMIC DNA]</scope>
    <source>
        <strain evidence="3">MINIMUS1</strain>
    </source>
</reference>
<protein>
    <submittedName>
        <fullName evidence="2">Uncharacterized protein</fullName>
    </submittedName>
</protein>
<proteinExistence type="predicted"/>
<name>A0A182W670_9DIPT</name>
<keyword evidence="3" id="KW-1185">Reference proteome</keyword>
<dbReference type="AlphaFoldDB" id="A0A182W670"/>
<dbReference type="EnsemblMetazoa" id="AMIN005836-RA">
    <property type="protein sequence ID" value="AMIN005836-PA"/>
    <property type="gene ID" value="AMIN005836"/>
</dbReference>
<organism evidence="2 3">
    <name type="scientific">Anopheles minimus</name>
    <dbReference type="NCBI Taxonomy" id="112268"/>
    <lineage>
        <taxon>Eukaryota</taxon>
        <taxon>Metazoa</taxon>
        <taxon>Ecdysozoa</taxon>
        <taxon>Arthropoda</taxon>
        <taxon>Hexapoda</taxon>
        <taxon>Insecta</taxon>
        <taxon>Pterygota</taxon>
        <taxon>Neoptera</taxon>
        <taxon>Endopterygota</taxon>
        <taxon>Diptera</taxon>
        <taxon>Nematocera</taxon>
        <taxon>Culicoidea</taxon>
        <taxon>Culicidae</taxon>
        <taxon>Anophelinae</taxon>
        <taxon>Anopheles</taxon>
    </lineage>
</organism>
<accession>A0A182W670</accession>
<evidence type="ECO:0000313" key="2">
    <source>
        <dbReference type="EnsemblMetazoa" id="AMIN005836-PA"/>
    </source>
</evidence>
<sequence length="99" mass="10820">MWDRSPHRYTHLAASVPYRGVLFAVTVPGIATPEPTLQSVPVRYIIRVVLSRMARNQKPSIKHISSEGTIPERTGDVAGTLGDKESSERAPSGLGRGRK</sequence>
<feature type="region of interest" description="Disordered" evidence="1">
    <location>
        <begin position="57"/>
        <end position="99"/>
    </location>
</feature>
<dbReference type="Proteomes" id="UP000075920">
    <property type="component" value="Unassembled WGS sequence"/>
</dbReference>
<evidence type="ECO:0000313" key="3">
    <source>
        <dbReference type="Proteomes" id="UP000075920"/>
    </source>
</evidence>
<reference evidence="2" key="2">
    <citation type="submission" date="2020-05" db="UniProtKB">
        <authorList>
            <consortium name="EnsemblMetazoa"/>
        </authorList>
    </citation>
    <scope>IDENTIFICATION</scope>
    <source>
        <strain evidence="2">MINIMUS1</strain>
    </source>
</reference>
<dbReference type="VEuPathDB" id="VectorBase:AMIN005836"/>